<dbReference type="Pfam" id="PF01551">
    <property type="entry name" value="Peptidase_M23"/>
    <property type="match status" value="1"/>
</dbReference>
<keyword evidence="2" id="KW-0472">Membrane</keyword>
<proteinExistence type="predicted"/>
<feature type="transmembrane region" description="Helical" evidence="2">
    <location>
        <begin position="29"/>
        <end position="47"/>
    </location>
</feature>
<feature type="coiled-coil region" evidence="1">
    <location>
        <begin position="60"/>
        <end position="90"/>
    </location>
</feature>
<evidence type="ECO:0000256" key="1">
    <source>
        <dbReference type="SAM" id="Coils"/>
    </source>
</evidence>
<dbReference type="Gene3D" id="2.70.70.10">
    <property type="entry name" value="Glucose Permease (Domain IIA)"/>
    <property type="match status" value="1"/>
</dbReference>
<dbReference type="OrthoDB" id="9810477at2"/>
<organism evidence="4 5">
    <name type="scientific">Moheibacter sediminis</name>
    <dbReference type="NCBI Taxonomy" id="1434700"/>
    <lineage>
        <taxon>Bacteria</taxon>
        <taxon>Pseudomonadati</taxon>
        <taxon>Bacteroidota</taxon>
        <taxon>Flavobacteriia</taxon>
        <taxon>Flavobacteriales</taxon>
        <taxon>Weeksellaceae</taxon>
        <taxon>Moheibacter</taxon>
    </lineage>
</organism>
<gene>
    <name evidence="4" type="ORF">SAMN06296427_109136</name>
</gene>
<dbReference type="AlphaFoldDB" id="A0A1W2CAZ2"/>
<protein>
    <submittedName>
        <fullName evidence="4">Murein DD-endopeptidase MepM and murein hydrolase activator NlpD, contain LysM domain</fullName>
    </submittedName>
</protein>
<accession>A0A1W2CAZ2</accession>
<keyword evidence="4" id="KW-0378">Hydrolase</keyword>
<dbReference type="PANTHER" id="PTHR21666">
    <property type="entry name" value="PEPTIDASE-RELATED"/>
    <property type="match status" value="1"/>
</dbReference>
<evidence type="ECO:0000313" key="5">
    <source>
        <dbReference type="Proteomes" id="UP000192393"/>
    </source>
</evidence>
<dbReference type="SUPFAM" id="SSF51261">
    <property type="entry name" value="Duplicated hybrid motif"/>
    <property type="match status" value="1"/>
</dbReference>
<dbReference type="InterPro" id="IPR011055">
    <property type="entry name" value="Dup_hybrid_motif"/>
</dbReference>
<dbReference type="EMBL" id="FWXS01000009">
    <property type="protein sequence ID" value="SMC82266.1"/>
    <property type="molecule type" value="Genomic_DNA"/>
</dbReference>
<keyword evidence="2" id="KW-1133">Transmembrane helix</keyword>
<dbReference type="GO" id="GO:0004222">
    <property type="term" value="F:metalloendopeptidase activity"/>
    <property type="evidence" value="ECO:0007669"/>
    <property type="project" value="TreeGrafter"/>
</dbReference>
<reference evidence="4 5" key="1">
    <citation type="submission" date="2017-04" db="EMBL/GenBank/DDBJ databases">
        <authorList>
            <person name="Afonso C.L."/>
            <person name="Miller P.J."/>
            <person name="Scott M.A."/>
            <person name="Spackman E."/>
            <person name="Goraichik I."/>
            <person name="Dimitrov K.M."/>
            <person name="Suarez D.L."/>
            <person name="Swayne D.E."/>
        </authorList>
    </citation>
    <scope>NUCLEOTIDE SEQUENCE [LARGE SCALE GENOMIC DNA]</scope>
    <source>
        <strain evidence="4 5">CGMCC 1.12708</strain>
    </source>
</reference>
<evidence type="ECO:0000313" key="4">
    <source>
        <dbReference type="EMBL" id="SMC82266.1"/>
    </source>
</evidence>
<dbReference type="RefSeq" id="WP_084018194.1">
    <property type="nucleotide sequence ID" value="NZ_FWXS01000009.1"/>
</dbReference>
<dbReference type="STRING" id="1434700.SAMN06296427_109136"/>
<dbReference type="CDD" id="cd12797">
    <property type="entry name" value="M23_peptidase"/>
    <property type="match status" value="1"/>
</dbReference>
<keyword evidence="2" id="KW-0812">Transmembrane</keyword>
<dbReference type="InterPro" id="IPR016047">
    <property type="entry name" value="M23ase_b-sheet_dom"/>
</dbReference>
<evidence type="ECO:0000259" key="3">
    <source>
        <dbReference type="Pfam" id="PF01551"/>
    </source>
</evidence>
<keyword evidence="1" id="KW-0175">Coiled coil</keyword>
<dbReference type="Proteomes" id="UP000192393">
    <property type="component" value="Unassembled WGS sequence"/>
</dbReference>
<dbReference type="InterPro" id="IPR050570">
    <property type="entry name" value="Cell_wall_metabolism_enzyme"/>
</dbReference>
<dbReference type="PANTHER" id="PTHR21666:SF286">
    <property type="entry name" value="LIPOPROTEIN NLPD"/>
    <property type="match status" value="1"/>
</dbReference>
<feature type="domain" description="M23ase beta-sheet core" evidence="3">
    <location>
        <begin position="199"/>
        <end position="294"/>
    </location>
</feature>
<keyword evidence="5" id="KW-1185">Reference proteome</keyword>
<evidence type="ECO:0000256" key="2">
    <source>
        <dbReference type="SAM" id="Phobius"/>
    </source>
</evidence>
<name>A0A1W2CAZ2_9FLAO</name>
<sequence>MENKKYSYNPTTTSLKPLKPSKGKMFRNIAAFLIVTAFFGMISGFVFSKKVNSPEENTIAVELEEMRIQYELLNKKLKQSQEVLGQIEDRDNNIYRSYFELDPISEDVRKAGFGGVNRYAKFTDWKYADIVTEVSKNIDVLNKQLVIQSKSLDDIVISAKEKEKMLSHLPAIQPVANKDLTRLASGFGMRMHPILKIGKMHAGTDFAAHVGTPIYATGDGKVSMAERQGGYGNVVKINHGYGYETLYAHMSKFKVRSGQSVKRGDVIGYVGNTGLSTGPHLHYEIHKDGTEIDPVSYFYQDISPDEFKILFDKSQQMSVSLD</sequence>
<dbReference type="FunFam" id="2.70.70.10:FF:000006">
    <property type="entry name" value="M23 family peptidase"/>
    <property type="match status" value="1"/>
</dbReference>